<proteinExistence type="predicted"/>
<dbReference type="Gene3D" id="3.40.50.410">
    <property type="entry name" value="von Willebrand factor, type A domain"/>
    <property type="match status" value="1"/>
</dbReference>
<dbReference type="Gene3D" id="3.50.4.10">
    <property type="entry name" value="Hepatocyte Growth Factor"/>
    <property type="match status" value="1"/>
</dbReference>
<dbReference type="SUPFAM" id="SSF53300">
    <property type="entry name" value="vWA-like"/>
    <property type="match status" value="1"/>
</dbReference>
<accession>A0A3B0YDW4</accession>
<keyword evidence="2" id="KW-1015">Disulfide bond</keyword>
<dbReference type="Pfam" id="PF00092">
    <property type="entry name" value="VWA"/>
    <property type="match status" value="1"/>
</dbReference>
<dbReference type="PROSITE" id="PS50234">
    <property type="entry name" value="VWFA"/>
    <property type="match status" value="1"/>
</dbReference>
<evidence type="ECO:0000256" key="1">
    <source>
        <dbReference type="ARBA" id="ARBA00022737"/>
    </source>
</evidence>
<gene>
    <name evidence="5" type="ORF">MNBD_GAMMA14-462</name>
</gene>
<dbReference type="AlphaFoldDB" id="A0A3B0YDW4"/>
<dbReference type="InterPro" id="IPR000177">
    <property type="entry name" value="Apple"/>
</dbReference>
<sequence>MKVGYTKRSMVLFTLVSMLLSAIPVALAGSAEQGTDTLFILDASGSMWGQINGIPKITIAKDVMGKLVPELQDNSRIGLIAYGHRRKGDCNDVETLVKPGASNKPKVLKAVAGLNAKGKTPLMRSVNQAFDMLRLENYTSTVVLISDGIESCGGDPCAAVKAAKNSGVNFILHTVGFGLSEKESAQLRCMAKAGGGEYFQANNAEELLKSARKAVQPAGTLKLTVKVNGTVTDLGYRIEDTKTGKIIFEPVLGTPSGTAIRLADGRYKVFVSPAGVSGAREKTLDITIKSGEVVEKTLNFDKGRLKLTVTVNGKPALAGIHVEDPVTHKWIYQASVFGVDTPVNIDLPVGKVDVVVQAGGRDVPEQRVEGIDIVAGKTTEQIIPIEVKAVAPTPTDAKGMEQNTDRPGGGDFRHLSPAVDDPSLCQKACQDDAQCQAWTYVKPNTVQGPQPNCWLKQTAPPAVSNNCCVSGLKRKTND</sequence>
<dbReference type="GO" id="GO:0005576">
    <property type="term" value="C:extracellular region"/>
    <property type="evidence" value="ECO:0007669"/>
    <property type="project" value="InterPro"/>
</dbReference>
<protein>
    <recommendedName>
        <fullName evidence="4">VWFA domain-containing protein</fullName>
    </recommendedName>
</protein>
<evidence type="ECO:0000256" key="3">
    <source>
        <dbReference type="SAM" id="MobiDB-lite"/>
    </source>
</evidence>
<dbReference type="InterPro" id="IPR036465">
    <property type="entry name" value="vWFA_dom_sf"/>
</dbReference>
<dbReference type="Pfam" id="PF14295">
    <property type="entry name" value="PAN_4"/>
    <property type="match status" value="1"/>
</dbReference>
<feature type="domain" description="VWFA" evidence="4">
    <location>
        <begin position="36"/>
        <end position="215"/>
    </location>
</feature>
<reference evidence="5" key="1">
    <citation type="submission" date="2018-06" db="EMBL/GenBank/DDBJ databases">
        <authorList>
            <person name="Zhirakovskaya E."/>
        </authorList>
    </citation>
    <scope>NUCLEOTIDE SEQUENCE</scope>
</reference>
<dbReference type="SMART" id="SM00327">
    <property type="entry name" value="VWA"/>
    <property type="match status" value="1"/>
</dbReference>
<organism evidence="5">
    <name type="scientific">hydrothermal vent metagenome</name>
    <dbReference type="NCBI Taxonomy" id="652676"/>
    <lineage>
        <taxon>unclassified sequences</taxon>
        <taxon>metagenomes</taxon>
        <taxon>ecological metagenomes</taxon>
    </lineage>
</organism>
<evidence type="ECO:0000259" key="4">
    <source>
        <dbReference type="PROSITE" id="PS50234"/>
    </source>
</evidence>
<dbReference type="SMART" id="SM00223">
    <property type="entry name" value="APPLE"/>
    <property type="match status" value="1"/>
</dbReference>
<name>A0A3B0YDW4_9ZZZZ</name>
<dbReference type="EMBL" id="UOFM01000229">
    <property type="protein sequence ID" value="VAW77631.1"/>
    <property type="molecule type" value="Genomic_DNA"/>
</dbReference>
<keyword evidence="1" id="KW-0677">Repeat</keyword>
<evidence type="ECO:0000256" key="2">
    <source>
        <dbReference type="ARBA" id="ARBA00023157"/>
    </source>
</evidence>
<feature type="region of interest" description="Disordered" evidence="3">
    <location>
        <begin position="394"/>
        <end position="417"/>
    </location>
</feature>
<dbReference type="GO" id="GO:0006508">
    <property type="term" value="P:proteolysis"/>
    <property type="evidence" value="ECO:0007669"/>
    <property type="project" value="InterPro"/>
</dbReference>
<dbReference type="InterPro" id="IPR002035">
    <property type="entry name" value="VWF_A"/>
</dbReference>
<dbReference type="InterPro" id="IPR003609">
    <property type="entry name" value="Pan_app"/>
</dbReference>
<evidence type="ECO:0000313" key="5">
    <source>
        <dbReference type="EMBL" id="VAW77631.1"/>
    </source>
</evidence>